<evidence type="ECO:0000256" key="11">
    <source>
        <dbReference type="RuleBase" id="RU361175"/>
    </source>
</evidence>
<dbReference type="PANTHER" id="PTHR10353">
    <property type="entry name" value="GLYCOSYL HYDROLASE"/>
    <property type="match status" value="1"/>
</dbReference>
<feature type="binding site" evidence="9">
    <location>
        <position position="296"/>
    </location>
    <ligand>
        <name>substrate</name>
    </ligand>
</feature>
<organism evidence="12 13">
    <name type="scientific">Roseivivax lentus</name>
    <dbReference type="NCBI Taxonomy" id="633194"/>
    <lineage>
        <taxon>Bacteria</taxon>
        <taxon>Pseudomonadati</taxon>
        <taxon>Pseudomonadota</taxon>
        <taxon>Alphaproteobacteria</taxon>
        <taxon>Rhodobacterales</taxon>
        <taxon>Roseobacteraceae</taxon>
        <taxon>Roseivivax</taxon>
    </lineage>
</organism>
<dbReference type="InterPro" id="IPR017853">
    <property type="entry name" value="GH"/>
</dbReference>
<keyword evidence="6 11" id="KW-0326">Glycosidase</keyword>
<feature type="active site" description="Nucleophile" evidence="8 10">
    <location>
        <position position="354"/>
    </location>
</feature>
<feature type="binding site" evidence="9">
    <location>
        <begin position="407"/>
        <end position="408"/>
    </location>
    <ligand>
        <name>substrate</name>
    </ligand>
</feature>
<feature type="binding site" evidence="9">
    <location>
        <position position="167"/>
    </location>
    <ligand>
        <name>substrate</name>
    </ligand>
</feature>
<dbReference type="SUPFAM" id="SSF51445">
    <property type="entry name" value="(Trans)glycosidases"/>
    <property type="match status" value="1"/>
</dbReference>
<sequence>MRLSLSRGDFPRDFQLGASTAAYQIEGTAAGGTGPSHWDSWAATPGNVVRGEDGAVACDHYHRYAADLDLVRDGNFDTYRFSTSFARVMPDGRTPNAEGLDFYDRLADAIAERGLKASLTLYHWDLPSALADQGGWANRDVAARFADYSRVVLERIGDRMDSVATINEPWCVAWLSHFLGLQAPGLRDIRAASRAMHHVLLAHAKSLEVIREVTPGAKAGIVLNFAHPHAASDSEEDKRAARTFDGIHNRWFVEALTKGAYPADIAGALAPHMPEGWQDDMAAISAPIDWLGVNYYTRTTLRHLEDSLWPHFEDVPGPLPKTDMGWEIYPDGLRALLVRLARDYTGATPIFVTENGMAGDDHLIDGVIGDPVRVGYFDDHLKAVHAAIAEGAPVGGYFAWSLMDNYEWAFGYDKRFGIVYVDYETQARIPKASYHALREAFARS</sequence>
<evidence type="ECO:0000256" key="9">
    <source>
        <dbReference type="PIRSR" id="PIRSR617736-2"/>
    </source>
</evidence>
<reference evidence="13" key="1">
    <citation type="submission" date="2017-01" db="EMBL/GenBank/DDBJ databases">
        <authorList>
            <person name="Varghese N."/>
            <person name="Submissions S."/>
        </authorList>
    </citation>
    <scope>NUCLEOTIDE SEQUENCE [LARGE SCALE GENOMIC DNA]</scope>
    <source>
        <strain evidence="13">DSM 29430</strain>
    </source>
</reference>
<name>A0A1N7NQD1_9RHOB</name>
<dbReference type="GO" id="GO:0008422">
    <property type="term" value="F:beta-glucosidase activity"/>
    <property type="evidence" value="ECO:0007669"/>
    <property type="project" value="UniProtKB-EC"/>
</dbReference>
<comment type="catalytic activity">
    <reaction evidence="11">
        <text>Hydrolysis of terminal, non-reducing beta-D-glucosyl residues with release of beta-D-glucose.</text>
        <dbReference type="EC" id="3.2.1.21"/>
    </reaction>
</comment>
<evidence type="ECO:0000256" key="2">
    <source>
        <dbReference type="ARBA" id="ARBA00012744"/>
    </source>
</evidence>
<dbReference type="InterPro" id="IPR017736">
    <property type="entry name" value="Glyco_hydro_1_beta-glucosidase"/>
</dbReference>
<keyword evidence="5" id="KW-0119">Carbohydrate metabolism</keyword>
<evidence type="ECO:0000313" key="12">
    <source>
        <dbReference type="EMBL" id="SIT00439.1"/>
    </source>
</evidence>
<dbReference type="Gene3D" id="3.20.20.80">
    <property type="entry name" value="Glycosidases"/>
    <property type="match status" value="1"/>
</dbReference>
<dbReference type="EMBL" id="FTOQ01000009">
    <property type="protein sequence ID" value="SIT00439.1"/>
    <property type="molecule type" value="Genomic_DNA"/>
</dbReference>
<dbReference type="FunFam" id="3.20.20.80:FF:000004">
    <property type="entry name" value="Beta-glucosidase 6-phospho-beta-glucosidase"/>
    <property type="match status" value="1"/>
</dbReference>
<evidence type="ECO:0000256" key="10">
    <source>
        <dbReference type="PROSITE-ProRule" id="PRU10055"/>
    </source>
</evidence>
<dbReference type="Proteomes" id="UP000186684">
    <property type="component" value="Unassembled WGS sequence"/>
</dbReference>
<feature type="binding site" evidence="9">
    <location>
        <position position="123"/>
    </location>
    <ligand>
        <name>substrate</name>
    </ligand>
</feature>
<evidence type="ECO:0000256" key="6">
    <source>
        <dbReference type="ARBA" id="ARBA00023295"/>
    </source>
</evidence>
<evidence type="ECO:0000256" key="1">
    <source>
        <dbReference type="ARBA" id="ARBA00010838"/>
    </source>
</evidence>
<comment type="similarity">
    <text evidence="1 11">Belongs to the glycosyl hydrolase 1 family.</text>
</comment>
<dbReference type="InterPro" id="IPR001360">
    <property type="entry name" value="Glyco_hydro_1"/>
</dbReference>
<evidence type="ECO:0000313" key="13">
    <source>
        <dbReference type="Proteomes" id="UP000186684"/>
    </source>
</evidence>
<keyword evidence="13" id="KW-1185">Reference proteome</keyword>
<proteinExistence type="inferred from homology"/>
<accession>A0A1N7NQD1</accession>
<keyword evidence="3 11" id="KW-0378">Hydrolase</keyword>
<keyword evidence="4" id="KW-0136">Cellulose degradation</keyword>
<dbReference type="GO" id="GO:0005829">
    <property type="term" value="C:cytosol"/>
    <property type="evidence" value="ECO:0007669"/>
    <property type="project" value="TreeGrafter"/>
</dbReference>
<evidence type="ECO:0000256" key="7">
    <source>
        <dbReference type="ARBA" id="ARBA00023326"/>
    </source>
</evidence>
<dbReference type="PANTHER" id="PTHR10353:SF36">
    <property type="entry name" value="LP05116P"/>
    <property type="match status" value="1"/>
</dbReference>
<keyword evidence="7" id="KW-0624">Polysaccharide degradation</keyword>
<dbReference type="PROSITE" id="PS00572">
    <property type="entry name" value="GLYCOSYL_HYDROL_F1_1"/>
    <property type="match status" value="1"/>
</dbReference>
<dbReference type="NCBIfam" id="TIGR03356">
    <property type="entry name" value="BGL"/>
    <property type="match status" value="1"/>
</dbReference>
<dbReference type="EC" id="3.2.1.21" evidence="2 11"/>
<dbReference type="PRINTS" id="PR00131">
    <property type="entry name" value="GLHYDRLASE1"/>
</dbReference>
<feature type="active site" description="Proton donor" evidence="8">
    <location>
        <position position="168"/>
    </location>
</feature>
<dbReference type="Pfam" id="PF00232">
    <property type="entry name" value="Glyco_hydro_1"/>
    <property type="match status" value="1"/>
</dbReference>
<dbReference type="GO" id="GO:0030245">
    <property type="term" value="P:cellulose catabolic process"/>
    <property type="evidence" value="ECO:0007669"/>
    <property type="project" value="UniProtKB-KW"/>
</dbReference>
<gene>
    <name evidence="12" type="ORF">SAMN05421759_109112</name>
</gene>
<dbReference type="InterPro" id="IPR018120">
    <property type="entry name" value="Glyco_hydro_1_AS"/>
</dbReference>
<dbReference type="STRING" id="633194.SAMN05421759_109112"/>
<protein>
    <recommendedName>
        <fullName evidence="2 11">Beta-glucosidase</fullName>
        <ecNumber evidence="2 11">3.2.1.21</ecNumber>
    </recommendedName>
</protein>
<feature type="binding site" evidence="9">
    <location>
        <position position="400"/>
    </location>
    <ligand>
        <name>substrate</name>
    </ligand>
</feature>
<feature type="binding site" evidence="9">
    <location>
        <position position="24"/>
    </location>
    <ligand>
        <name>substrate</name>
    </ligand>
</feature>
<evidence type="ECO:0000256" key="4">
    <source>
        <dbReference type="ARBA" id="ARBA00023001"/>
    </source>
</evidence>
<dbReference type="AlphaFoldDB" id="A0A1N7NQD1"/>
<evidence type="ECO:0000256" key="5">
    <source>
        <dbReference type="ARBA" id="ARBA00023277"/>
    </source>
</evidence>
<evidence type="ECO:0000256" key="8">
    <source>
        <dbReference type="PIRSR" id="PIRSR617736-1"/>
    </source>
</evidence>
<evidence type="ECO:0000256" key="3">
    <source>
        <dbReference type="ARBA" id="ARBA00022801"/>
    </source>
</evidence>